<protein>
    <submittedName>
        <fullName evidence="2">DUF4181 domain-containing protein</fullName>
    </submittedName>
</protein>
<reference evidence="2 3" key="1">
    <citation type="submission" date="2024-09" db="EMBL/GenBank/DDBJ databases">
        <authorList>
            <person name="Sun Q."/>
            <person name="Mori K."/>
        </authorList>
    </citation>
    <scope>NUCLEOTIDE SEQUENCE [LARGE SCALE GENOMIC DNA]</scope>
    <source>
        <strain evidence="2 3">NCAIM B.02301</strain>
    </source>
</reference>
<evidence type="ECO:0000313" key="3">
    <source>
        <dbReference type="Proteomes" id="UP001589833"/>
    </source>
</evidence>
<accession>A0ABV6NN56</accession>
<organism evidence="2 3">
    <name type="scientific">Halalkalibacter alkalisediminis</name>
    <dbReference type="NCBI Taxonomy" id="935616"/>
    <lineage>
        <taxon>Bacteria</taxon>
        <taxon>Bacillati</taxon>
        <taxon>Bacillota</taxon>
        <taxon>Bacilli</taxon>
        <taxon>Bacillales</taxon>
        <taxon>Bacillaceae</taxon>
        <taxon>Halalkalibacter</taxon>
    </lineage>
</organism>
<comment type="caution">
    <text evidence="2">The sequence shown here is derived from an EMBL/GenBank/DDBJ whole genome shotgun (WGS) entry which is preliminary data.</text>
</comment>
<keyword evidence="1" id="KW-0472">Membrane</keyword>
<dbReference type="RefSeq" id="WP_273843600.1">
    <property type="nucleotide sequence ID" value="NZ_JAQQWT010000007.1"/>
</dbReference>
<evidence type="ECO:0000313" key="2">
    <source>
        <dbReference type="EMBL" id="MFC0561697.1"/>
    </source>
</evidence>
<dbReference type="EMBL" id="JBHLTR010000082">
    <property type="protein sequence ID" value="MFC0561697.1"/>
    <property type="molecule type" value="Genomic_DNA"/>
</dbReference>
<proteinExistence type="predicted"/>
<gene>
    <name evidence="2" type="ORF">ACFFH4_22705</name>
</gene>
<keyword evidence="1" id="KW-0812">Transmembrane</keyword>
<evidence type="ECO:0000256" key="1">
    <source>
        <dbReference type="SAM" id="Phobius"/>
    </source>
</evidence>
<dbReference type="InterPro" id="IPR025441">
    <property type="entry name" value="DUF4181"/>
</dbReference>
<dbReference type="Pfam" id="PF13789">
    <property type="entry name" value="DUF4181"/>
    <property type="match status" value="1"/>
</dbReference>
<dbReference type="Proteomes" id="UP001589833">
    <property type="component" value="Unassembled WGS sequence"/>
</dbReference>
<feature type="transmembrane region" description="Helical" evidence="1">
    <location>
        <begin position="45"/>
        <end position="62"/>
    </location>
</feature>
<sequence>MFLIKMIVYIILAFIVAKNVDQWARKILKVEKTPDSKSTKYLKNRFDNILTFVFVIGVYLAIDYNPTLVFWVVLMWCASLFGVTAYMEWRFFKKSNEYKVTIIMGVYAALVICIGLTLGIFGFAPIAE</sequence>
<feature type="transmembrane region" description="Helical" evidence="1">
    <location>
        <begin position="68"/>
        <end position="89"/>
    </location>
</feature>
<feature type="transmembrane region" description="Helical" evidence="1">
    <location>
        <begin position="101"/>
        <end position="127"/>
    </location>
</feature>
<keyword evidence="3" id="KW-1185">Reference proteome</keyword>
<name>A0ABV6NN56_9BACI</name>
<keyword evidence="1" id="KW-1133">Transmembrane helix</keyword>